<sequence length="78" mass="9363">MLTKEELLKRLERYRQGINFEGNDKKFYEFISINFSIDSFFLTNLLSMEEFSEFIENPQKREELNMTLGEIIEEKISG</sequence>
<name>A0A7D4BJE9_9BACT</name>
<dbReference type="Proteomes" id="UP000500961">
    <property type="component" value="Chromosome"/>
</dbReference>
<keyword evidence="2" id="KW-1185">Reference proteome</keyword>
<dbReference type="KEGG" id="ttz:FHG85_04295"/>
<dbReference type="EMBL" id="CP041345">
    <property type="protein sequence ID" value="QKG79519.1"/>
    <property type="molecule type" value="Genomic_DNA"/>
</dbReference>
<gene>
    <name evidence="1" type="ORF">FHG85_04295</name>
</gene>
<organism evidence="1 2">
    <name type="scientific">Tenuifilum thalassicum</name>
    <dbReference type="NCBI Taxonomy" id="2590900"/>
    <lineage>
        <taxon>Bacteria</taxon>
        <taxon>Pseudomonadati</taxon>
        <taxon>Bacteroidota</taxon>
        <taxon>Bacteroidia</taxon>
        <taxon>Bacteroidales</taxon>
        <taxon>Tenuifilaceae</taxon>
        <taxon>Tenuifilum</taxon>
    </lineage>
</organism>
<evidence type="ECO:0000313" key="2">
    <source>
        <dbReference type="Proteomes" id="UP000500961"/>
    </source>
</evidence>
<reference evidence="1 2" key="1">
    <citation type="submission" date="2019-07" db="EMBL/GenBank/DDBJ databases">
        <title>Thalassofilum flectens gen. nov., sp. nov., a novel moderate thermophilic anaerobe from a shallow sea hot spring in Kunashir Island (Russia), representing a new family in the order Bacteroidales, and proposal of Thalassofilacea fam. nov.</title>
        <authorList>
            <person name="Kochetkova T.V."/>
            <person name="Podosokorskaya O.A."/>
            <person name="Novikov A."/>
            <person name="Elcheninov A.G."/>
            <person name="Toshchakov S.V."/>
            <person name="Kublanov I.V."/>
        </authorList>
    </citation>
    <scope>NUCLEOTIDE SEQUENCE [LARGE SCALE GENOMIC DNA]</scope>
    <source>
        <strain evidence="1 2">38-H</strain>
    </source>
</reference>
<dbReference type="AlphaFoldDB" id="A0A7D4BJE9"/>
<dbReference type="RefSeq" id="WP_173073329.1">
    <property type="nucleotide sequence ID" value="NZ_CP041345.1"/>
</dbReference>
<proteinExistence type="predicted"/>
<protein>
    <submittedName>
        <fullName evidence="1">Uncharacterized protein</fullName>
    </submittedName>
</protein>
<evidence type="ECO:0000313" key="1">
    <source>
        <dbReference type="EMBL" id="QKG79519.1"/>
    </source>
</evidence>
<accession>A0A7D4BJE9</accession>